<organism evidence="1">
    <name type="scientific">Zea mays</name>
    <name type="common">Maize</name>
    <dbReference type="NCBI Taxonomy" id="4577"/>
    <lineage>
        <taxon>Eukaryota</taxon>
        <taxon>Viridiplantae</taxon>
        <taxon>Streptophyta</taxon>
        <taxon>Embryophyta</taxon>
        <taxon>Tracheophyta</taxon>
        <taxon>Spermatophyta</taxon>
        <taxon>Magnoliopsida</taxon>
        <taxon>Liliopsida</taxon>
        <taxon>Poales</taxon>
        <taxon>Poaceae</taxon>
        <taxon>PACMAD clade</taxon>
        <taxon>Panicoideae</taxon>
        <taxon>Andropogonodae</taxon>
        <taxon>Andropogoneae</taxon>
        <taxon>Tripsacinae</taxon>
        <taxon>Zea</taxon>
    </lineage>
</organism>
<dbReference type="AlphaFoldDB" id="A0A3L6ESY3"/>
<protein>
    <submittedName>
        <fullName evidence="1">Uncharacterized protein</fullName>
    </submittedName>
</protein>
<sequence>MLRRLGCQLWWTSRFTTSLPTHGIVLRRSIFSGTLALLQTFIRARP</sequence>
<dbReference type="EMBL" id="NCVQ01000006">
    <property type="protein sequence ID" value="PWZ23778.1"/>
    <property type="molecule type" value="Genomic_DNA"/>
</dbReference>
<gene>
    <name evidence="1" type="ORF">Zm00014a_028122</name>
</gene>
<dbReference type="Proteomes" id="UP000251960">
    <property type="component" value="Chromosome 5"/>
</dbReference>
<evidence type="ECO:0000313" key="1">
    <source>
        <dbReference type="EMBL" id="PWZ23778.1"/>
    </source>
</evidence>
<reference evidence="1" key="1">
    <citation type="journal article" date="2018" name="Nat. Genet.">
        <title>Extensive intraspecific gene order and gene structural variations between Mo17 and other maize genomes.</title>
        <authorList>
            <person name="Sun S."/>
            <person name="Zhou Y."/>
            <person name="Chen J."/>
            <person name="Shi J."/>
            <person name="Zhao H."/>
            <person name="Zhao H."/>
            <person name="Song W."/>
            <person name="Zhang M."/>
            <person name="Cui Y."/>
            <person name="Dong X."/>
            <person name="Liu H."/>
            <person name="Ma X."/>
            <person name="Jiao Y."/>
            <person name="Wang B."/>
            <person name="Wei X."/>
            <person name="Stein J.C."/>
            <person name="Glaubitz J.C."/>
            <person name="Lu F."/>
            <person name="Yu G."/>
            <person name="Liang C."/>
            <person name="Fengler K."/>
            <person name="Li B."/>
            <person name="Rafalski A."/>
            <person name="Schnable P.S."/>
            <person name="Ware D.H."/>
            <person name="Buckler E.S."/>
            <person name="Lai J."/>
        </authorList>
    </citation>
    <scope>NUCLEOTIDE SEQUENCE [LARGE SCALE GENOMIC DNA]</scope>
    <source>
        <tissue evidence="1">Seedling</tissue>
    </source>
</reference>
<accession>A0A3L6ESY3</accession>
<comment type="caution">
    <text evidence="1">The sequence shown here is derived from an EMBL/GenBank/DDBJ whole genome shotgun (WGS) entry which is preliminary data.</text>
</comment>
<proteinExistence type="predicted"/>
<name>A0A3L6ESY3_MAIZE</name>